<name>A0ABX2G4G2_9BURK</name>
<reference evidence="2 3" key="1">
    <citation type="submission" date="2020-05" db="EMBL/GenBank/DDBJ databases">
        <title>Genomic Encyclopedia of Type Strains, Phase IV (KMG-V): Genome sequencing to study the core and pangenomes of soil and plant-associated prokaryotes.</title>
        <authorList>
            <person name="Whitman W."/>
        </authorList>
    </citation>
    <scope>NUCLEOTIDE SEQUENCE [LARGE SCALE GENOMIC DNA]</scope>
    <source>
        <strain evidence="2 3">C29</strain>
    </source>
</reference>
<organism evidence="2 3">
    <name type="scientific">Sphaerotilus uruguayifluvii</name>
    <dbReference type="NCBI Taxonomy" id="2735897"/>
    <lineage>
        <taxon>Bacteria</taxon>
        <taxon>Pseudomonadati</taxon>
        <taxon>Pseudomonadota</taxon>
        <taxon>Betaproteobacteria</taxon>
        <taxon>Burkholderiales</taxon>
        <taxon>Sphaerotilaceae</taxon>
        <taxon>Sphaerotilus</taxon>
    </lineage>
</organism>
<evidence type="ECO:0000256" key="1">
    <source>
        <dbReference type="ARBA" id="ARBA00022801"/>
    </source>
</evidence>
<dbReference type="EC" id="3.1.3.-" evidence="2"/>
<keyword evidence="3" id="KW-1185">Reference proteome</keyword>
<evidence type="ECO:0000313" key="2">
    <source>
        <dbReference type="EMBL" id="NRT56307.1"/>
    </source>
</evidence>
<dbReference type="InterPro" id="IPR013078">
    <property type="entry name" value="His_Pase_superF_clade-1"/>
</dbReference>
<protein>
    <submittedName>
        <fullName evidence="2">Phosphohistidine phosphatase</fullName>
        <ecNumber evidence="2">3.1.3.-</ecNumber>
    </submittedName>
</protein>
<proteinExistence type="predicted"/>
<comment type="caution">
    <text evidence="2">The sequence shown here is derived from an EMBL/GenBank/DDBJ whole genome shotgun (WGS) entry which is preliminary data.</text>
</comment>
<dbReference type="Proteomes" id="UP001516061">
    <property type="component" value="Unassembled WGS sequence"/>
</dbReference>
<keyword evidence="1 2" id="KW-0378">Hydrolase</keyword>
<dbReference type="RefSeq" id="WP_217427492.1">
    <property type="nucleotide sequence ID" value="NZ_JABSNM010000008.1"/>
</dbReference>
<gene>
    <name evidence="2" type="ORF">HNQ01_002050</name>
</gene>
<dbReference type="InterPro" id="IPR051021">
    <property type="entry name" value="Mito_Ser/Thr_phosphatase"/>
</dbReference>
<dbReference type="CDD" id="cd07067">
    <property type="entry name" value="HP_PGM_like"/>
    <property type="match status" value="1"/>
</dbReference>
<dbReference type="PANTHER" id="PTHR20935">
    <property type="entry name" value="PHOSPHOGLYCERATE MUTASE-RELATED"/>
    <property type="match status" value="1"/>
</dbReference>
<dbReference type="GO" id="GO:0016787">
    <property type="term" value="F:hydrolase activity"/>
    <property type="evidence" value="ECO:0007669"/>
    <property type="project" value="UniProtKB-KW"/>
</dbReference>
<sequence>MPVLQQILFLRHATAEDRLFAPVDAERALIDKGRRQTRAVARFCQRQTLLPARLLCSPLRRAIETATLLGDELPECPRPQVVDWLKLDTPTELALAGVLEQVAHGDGPLWLVGHEPDLSALISRLLGSEQPILRIKKASLTCLEIEPGSGAPARLLWSIPCALMD</sequence>
<accession>A0ABX2G4G2</accession>
<dbReference type="SMART" id="SM00855">
    <property type="entry name" value="PGAM"/>
    <property type="match status" value="1"/>
</dbReference>
<dbReference type="Pfam" id="PF00300">
    <property type="entry name" value="His_Phos_1"/>
    <property type="match status" value="1"/>
</dbReference>
<dbReference type="EMBL" id="JABSNM010000008">
    <property type="protein sequence ID" value="NRT56307.1"/>
    <property type="molecule type" value="Genomic_DNA"/>
</dbReference>
<evidence type="ECO:0000313" key="3">
    <source>
        <dbReference type="Proteomes" id="UP001516061"/>
    </source>
</evidence>